<protein>
    <submittedName>
        <fullName evidence="2">Uncharacterized protein</fullName>
    </submittedName>
</protein>
<dbReference type="AlphaFoldDB" id="A0AAD2DBJ0"/>
<evidence type="ECO:0000313" key="2">
    <source>
        <dbReference type="EMBL" id="CAI2386675.1"/>
    </source>
</evidence>
<reference evidence="2" key="1">
    <citation type="submission" date="2023-07" db="EMBL/GenBank/DDBJ databases">
        <authorList>
            <consortium name="AG Swart"/>
            <person name="Singh M."/>
            <person name="Singh A."/>
            <person name="Seah K."/>
            <person name="Emmerich C."/>
        </authorList>
    </citation>
    <scope>NUCLEOTIDE SEQUENCE</scope>
    <source>
        <strain evidence="2">DP1</strain>
    </source>
</reference>
<name>A0AAD2DBJ0_EUPCR</name>
<evidence type="ECO:0000313" key="3">
    <source>
        <dbReference type="Proteomes" id="UP001295684"/>
    </source>
</evidence>
<dbReference type="EMBL" id="CAMPGE010029201">
    <property type="protein sequence ID" value="CAI2386675.1"/>
    <property type="molecule type" value="Genomic_DNA"/>
</dbReference>
<proteinExistence type="predicted"/>
<feature type="compositionally biased region" description="Polar residues" evidence="1">
    <location>
        <begin position="98"/>
        <end position="116"/>
    </location>
</feature>
<feature type="region of interest" description="Disordered" evidence="1">
    <location>
        <begin position="90"/>
        <end position="116"/>
    </location>
</feature>
<organism evidence="2 3">
    <name type="scientific">Euplotes crassus</name>
    <dbReference type="NCBI Taxonomy" id="5936"/>
    <lineage>
        <taxon>Eukaryota</taxon>
        <taxon>Sar</taxon>
        <taxon>Alveolata</taxon>
        <taxon>Ciliophora</taxon>
        <taxon>Intramacronucleata</taxon>
        <taxon>Spirotrichea</taxon>
        <taxon>Hypotrichia</taxon>
        <taxon>Euplotida</taxon>
        <taxon>Euplotidae</taxon>
        <taxon>Moneuplotes</taxon>
    </lineage>
</organism>
<evidence type="ECO:0000256" key="1">
    <source>
        <dbReference type="SAM" id="MobiDB-lite"/>
    </source>
</evidence>
<sequence>MLYPLFSLESKNLTMTTMSLKTSEWIDCDERYQKALMPTLYGSIHTMNDKPKAQNNKKTESTICTKKNCQTKSIQVSESLLNAEQKLQGFEEDKEQPNESQKQSNLNDSNDNLGQSSSIKYNELRSQAKSHNPSFIKQKLISKSPSNRGFSFNKKKSKQKKINQIPNSIDPNPHPDYFNRTRSQYSQRSPQKTYYGNVEDFLDAGNRPTISFVYY</sequence>
<comment type="caution">
    <text evidence="2">The sequence shown here is derived from an EMBL/GenBank/DDBJ whole genome shotgun (WGS) entry which is preliminary data.</text>
</comment>
<accession>A0AAD2DBJ0</accession>
<feature type="region of interest" description="Disordered" evidence="1">
    <location>
        <begin position="142"/>
        <end position="175"/>
    </location>
</feature>
<keyword evidence="3" id="KW-1185">Reference proteome</keyword>
<dbReference type="Proteomes" id="UP001295684">
    <property type="component" value="Unassembled WGS sequence"/>
</dbReference>
<gene>
    <name evidence="2" type="ORF">ECRASSUSDP1_LOCUS28299</name>
</gene>